<evidence type="ECO:0000313" key="3">
    <source>
        <dbReference type="Proteomes" id="UP000414233"/>
    </source>
</evidence>
<sequence length="119" mass="13024">MSQRCVTKTRDKIVIVVRGAFSLYVGYSAIIRLAADGTLDYTFISAGHTLGQRKTTLERRTADGPRDPTFGDDGVVTDAPPSNTVELPSKLMMQSDGMLLLSSRTYGAQTGTRLSRYFL</sequence>
<feature type="compositionally biased region" description="Basic and acidic residues" evidence="1">
    <location>
        <begin position="55"/>
        <end position="66"/>
    </location>
</feature>
<protein>
    <submittedName>
        <fullName evidence="2">Uncharacterized protein</fullName>
    </submittedName>
</protein>
<dbReference type="InterPro" id="IPR013431">
    <property type="entry name" value="Delta_60_rpt"/>
</dbReference>
<dbReference type="EMBL" id="CABPRZ010000010">
    <property type="protein sequence ID" value="VVE16334.1"/>
    <property type="molecule type" value="Genomic_DNA"/>
</dbReference>
<dbReference type="AlphaFoldDB" id="A0A5E4VYI0"/>
<feature type="region of interest" description="Disordered" evidence="1">
    <location>
        <begin position="55"/>
        <end position="87"/>
    </location>
</feature>
<dbReference type="Pfam" id="PF17164">
    <property type="entry name" value="DUF5122"/>
    <property type="match status" value="1"/>
</dbReference>
<reference evidence="2 3" key="1">
    <citation type="submission" date="2019-08" db="EMBL/GenBank/DDBJ databases">
        <authorList>
            <person name="Peeters C."/>
        </authorList>
    </citation>
    <scope>NUCLEOTIDE SEQUENCE [LARGE SCALE GENOMIC DNA]</scope>
    <source>
        <strain evidence="2 3">LMG 30175</strain>
    </source>
</reference>
<proteinExistence type="predicted"/>
<organism evidence="2 3">
    <name type="scientific">Pandoraea terrae</name>
    <dbReference type="NCBI Taxonomy" id="1537710"/>
    <lineage>
        <taxon>Bacteria</taxon>
        <taxon>Pseudomonadati</taxon>
        <taxon>Pseudomonadota</taxon>
        <taxon>Betaproteobacteria</taxon>
        <taxon>Burkholderiales</taxon>
        <taxon>Burkholderiaceae</taxon>
        <taxon>Pandoraea</taxon>
    </lineage>
</organism>
<evidence type="ECO:0000256" key="1">
    <source>
        <dbReference type="SAM" id="MobiDB-lite"/>
    </source>
</evidence>
<gene>
    <name evidence="2" type="ORF">PTE30175_02819</name>
</gene>
<dbReference type="Proteomes" id="UP000414233">
    <property type="component" value="Unassembled WGS sequence"/>
</dbReference>
<evidence type="ECO:0000313" key="2">
    <source>
        <dbReference type="EMBL" id="VVE16334.1"/>
    </source>
</evidence>
<keyword evidence="3" id="KW-1185">Reference proteome</keyword>
<accession>A0A5E4VYI0</accession>
<name>A0A5E4VYI0_9BURK</name>
<dbReference type="RefSeq" id="WP_191629054.1">
    <property type="nucleotide sequence ID" value="NZ_CABPRZ010000010.1"/>
</dbReference>